<accession>A0ABN7VQT4</accession>
<sequence length="91" mass="10614">MKKTFQLDLVCLNRIGIKINKEISKLDYEPDYKKIALNLINSYLEEPKNSDDDYNNNEIWYPSIEKSDEVNKPVQKLAKNNKVGPNKAEKI</sequence>
<comment type="caution">
    <text evidence="1">The sequence shown here is derived from an EMBL/GenBank/DDBJ whole genome shotgun (WGS) entry which is preliminary data.</text>
</comment>
<evidence type="ECO:0000313" key="2">
    <source>
        <dbReference type="Proteomes" id="UP000789901"/>
    </source>
</evidence>
<proteinExistence type="predicted"/>
<keyword evidence="2" id="KW-1185">Reference proteome</keyword>
<protein>
    <submittedName>
        <fullName evidence="1">29669_t:CDS:1</fullName>
    </submittedName>
</protein>
<reference evidence="1 2" key="1">
    <citation type="submission" date="2021-06" db="EMBL/GenBank/DDBJ databases">
        <authorList>
            <person name="Kallberg Y."/>
            <person name="Tangrot J."/>
            <person name="Rosling A."/>
        </authorList>
    </citation>
    <scope>NUCLEOTIDE SEQUENCE [LARGE SCALE GENOMIC DNA]</scope>
    <source>
        <strain evidence="1 2">120-4 pot B 10/14</strain>
    </source>
</reference>
<dbReference type="EMBL" id="CAJVQB010019080">
    <property type="protein sequence ID" value="CAG8789828.1"/>
    <property type="molecule type" value="Genomic_DNA"/>
</dbReference>
<name>A0ABN7VQT4_GIGMA</name>
<gene>
    <name evidence="1" type="ORF">GMARGA_LOCUS21065</name>
</gene>
<dbReference type="Proteomes" id="UP000789901">
    <property type="component" value="Unassembled WGS sequence"/>
</dbReference>
<evidence type="ECO:0000313" key="1">
    <source>
        <dbReference type="EMBL" id="CAG8789828.1"/>
    </source>
</evidence>
<organism evidence="1 2">
    <name type="scientific">Gigaspora margarita</name>
    <dbReference type="NCBI Taxonomy" id="4874"/>
    <lineage>
        <taxon>Eukaryota</taxon>
        <taxon>Fungi</taxon>
        <taxon>Fungi incertae sedis</taxon>
        <taxon>Mucoromycota</taxon>
        <taxon>Glomeromycotina</taxon>
        <taxon>Glomeromycetes</taxon>
        <taxon>Diversisporales</taxon>
        <taxon>Gigasporaceae</taxon>
        <taxon>Gigaspora</taxon>
    </lineage>
</organism>